<organism evidence="5 6">
    <name type="scientific">Mariniphaga anaerophila</name>
    <dbReference type="NCBI Taxonomy" id="1484053"/>
    <lineage>
        <taxon>Bacteria</taxon>
        <taxon>Pseudomonadati</taxon>
        <taxon>Bacteroidota</taxon>
        <taxon>Bacteroidia</taxon>
        <taxon>Marinilabiliales</taxon>
        <taxon>Prolixibacteraceae</taxon>
        <taxon>Mariniphaga</taxon>
    </lineage>
</organism>
<dbReference type="Pfam" id="PF17837">
    <property type="entry name" value="4PPT_N"/>
    <property type="match status" value="1"/>
</dbReference>
<dbReference type="InterPro" id="IPR050559">
    <property type="entry name" value="P-Pant_transferase_sf"/>
</dbReference>
<dbReference type="GO" id="GO:0000287">
    <property type="term" value="F:magnesium ion binding"/>
    <property type="evidence" value="ECO:0007669"/>
    <property type="project" value="InterPro"/>
</dbReference>
<keyword evidence="6" id="KW-1185">Reference proteome</keyword>
<evidence type="ECO:0000256" key="2">
    <source>
        <dbReference type="ARBA" id="ARBA00022679"/>
    </source>
</evidence>
<proteinExistence type="inferred from homology"/>
<protein>
    <submittedName>
        <fullName evidence="5">Phosphopantetheinyl transferase</fullName>
    </submittedName>
</protein>
<reference evidence="5 6" key="1">
    <citation type="submission" date="2016-11" db="EMBL/GenBank/DDBJ databases">
        <authorList>
            <person name="Jaros S."/>
            <person name="Januszkiewicz K."/>
            <person name="Wedrychowicz H."/>
        </authorList>
    </citation>
    <scope>NUCLEOTIDE SEQUENCE [LARGE SCALE GENOMIC DNA]</scope>
    <source>
        <strain evidence="5 6">DSM 26910</strain>
    </source>
</reference>
<sequence length="216" mass="25091">MSAINIFDIDEGKLGIWKFKESDDELLNSFRFSKNEKEEFQRLKHEKRKREYLAVRLLLNEMLGEKTEITYNASGRPELQDGLVNISISHSADLAVVVLSDKNIGVDTENIFRKTEQVANRFLSEQEQQNIEASENPDLLRIIYWCAKEAAFKFSKTPEIEFKTQIIVHPVNSTPNKGKFTGELQKTKPYTDLTFTYIFLENNVVVYCVEKEKIEK</sequence>
<feature type="domain" description="4'-phosphopantetheinyl transferase" evidence="3">
    <location>
        <begin position="104"/>
        <end position="155"/>
    </location>
</feature>
<dbReference type="STRING" id="1484053.SAMN05444274_102339"/>
<gene>
    <name evidence="5" type="ORF">SAMN05444274_102339</name>
</gene>
<dbReference type="Pfam" id="PF01648">
    <property type="entry name" value="ACPS"/>
    <property type="match status" value="1"/>
</dbReference>
<dbReference type="Gene3D" id="3.90.470.20">
    <property type="entry name" value="4'-phosphopantetheinyl transferase domain"/>
    <property type="match status" value="1"/>
</dbReference>
<feature type="domain" description="4'-phosphopantetheinyl transferase N-terminal" evidence="4">
    <location>
        <begin position="45"/>
        <end position="99"/>
    </location>
</feature>
<evidence type="ECO:0000259" key="3">
    <source>
        <dbReference type="Pfam" id="PF01648"/>
    </source>
</evidence>
<dbReference type="SUPFAM" id="SSF56214">
    <property type="entry name" value="4'-phosphopantetheinyl transferase"/>
    <property type="match status" value="2"/>
</dbReference>
<dbReference type="GO" id="GO:0019878">
    <property type="term" value="P:lysine biosynthetic process via aminoadipic acid"/>
    <property type="evidence" value="ECO:0007669"/>
    <property type="project" value="TreeGrafter"/>
</dbReference>
<comment type="similarity">
    <text evidence="1">Belongs to the P-Pant transferase superfamily. Gsp/Sfp/HetI/AcpT family.</text>
</comment>
<dbReference type="PANTHER" id="PTHR12215:SF10">
    <property type="entry name" value="L-AMINOADIPATE-SEMIALDEHYDE DEHYDROGENASE-PHOSPHOPANTETHEINYL TRANSFERASE"/>
    <property type="match status" value="1"/>
</dbReference>
<dbReference type="InterPro" id="IPR037143">
    <property type="entry name" value="4-PPantetheinyl_Trfase_dom_sf"/>
</dbReference>
<dbReference type="GO" id="GO:0005829">
    <property type="term" value="C:cytosol"/>
    <property type="evidence" value="ECO:0007669"/>
    <property type="project" value="TreeGrafter"/>
</dbReference>
<dbReference type="InterPro" id="IPR008278">
    <property type="entry name" value="4-PPantetheinyl_Trfase_dom"/>
</dbReference>
<dbReference type="GO" id="GO:0008897">
    <property type="term" value="F:holo-[acyl-carrier-protein] synthase activity"/>
    <property type="evidence" value="ECO:0007669"/>
    <property type="project" value="InterPro"/>
</dbReference>
<accession>A0A1M4W6L7</accession>
<evidence type="ECO:0000256" key="1">
    <source>
        <dbReference type="ARBA" id="ARBA00010990"/>
    </source>
</evidence>
<dbReference type="InterPro" id="IPR041354">
    <property type="entry name" value="4PPT_N"/>
</dbReference>
<name>A0A1M4W6L7_9BACT</name>
<evidence type="ECO:0000313" key="6">
    <source>
        <dbReference type="Proteomes" id="UP000184164"/>
    </source>
</evidence>
<dbReference type="Proteomes" id="UP000184164">
    <property type="component" value="Unassembled WGS sequence"/>
</dbReference>
<dbReference type="AlphaFoldDB" id="A0A1M4W6L7"/>
<evidence type="ECO:0000313" key="5">
    <source>
        <dbReference type="EMBL" id="SHE76898.1"/>
    </source>
</evidence>
<keyword evidence="2 5" id="KW-0808">Transferase</keyword>
<dbReference type="EMBL" id="FQUM01000002">
    <property type="protein sequence ID" value="SHE76898.1"/>
    <property type="molecule type" value="Genomic_DNA"/>
</dbReference>
<evidence type="ECO:0000259" key="4">
    <source>
        <dbReference type="Pfam" id="PF17837"/>
    </source>
</evidence>
<dbReference type="PANTHER" id="PTHR12215">
    <property type="entry name" value="PHOSPHOPANTETHEINE TRANSFERASE"/>
    <property type="match status" value="1"/>
</dbReference>